<accession>A0A1I7V7J3</accession>
<evidence type="ECO:0000256" key="1">
    <source>
        <dbReference type="SAM" id="MobiDB-lite"/>
    </source>
</evidence>
<evidence type="ECO:0000313" key="3">
    <source>
        <dbReference type="WBParaSite" id="EN70_10741"/>
    </source>
</evidence>
<keyword evidence="2" id="KW-1185">Reference proteome</keyword>
<sequence length="231" mass="24308">MPSKSVSASMTTIPSTSGSTEPATSPQPKKAQVIFLQRSPKLIISRNGGETVQHFILTQQPIVNVSDFRAAPTSTGVAGSASNDTVIIGTSSGATVDTFRQSGTTSTSTSHHHQPLDDEVTYVTNSNSLTVPATTTTTLKPTTVAAATEVGFLTSEAEGTLDTVVVRSSDISGTDESRQLSLMDAYPVGQVTSTYLSSYDINASKHLMCCSCVAPYFTITVKVTCSWEDVL</sequence>
<dbReference type="AlphaFoldDB" id="A0A1I7V7J3"/>
<feature type="compositionally biased region" description="Polar residues" evidence="1">
    <location>
        <begin position="1"/>
        <end position="27"/>
    </location>
</feature>
<dbReference type="WBParaSite" id="EN70_10741">
    <property type="protein sequence ID" value="EN70_10741"/>
    <property type="gene ID" value="EN70_10741"/>
</dbReference>
<reference evidence="2" key="1">
    <citation type="submission" date="2012-04" db="EMBL/GenBank/DDBJ databases">
        <title>The Genome Sequence of Loa loa.</title>
        <authorList>
            <consortium name="The Broad Institute Genome Sequencing Platform"/>
            <consortium name="Broad Institute Genome Sequencing Center for Infectious Disease"/>
            <person name="Nutman T.B."/>
            <person name="Fink D.L."/>
            <person name="Russ C."/>
            <person name="Young S."/>
            <person name="Zeng Q."/>
            <person name="Gargeya S."/>
            <person name="Alvarado L."/>
            <person name="Berlin A."/>
            <person name="Chapman S.B."/>
            <person name="Chen Z."/>
            <person name="Freedman E."/>
            <person name="Gellesch M."/>
            <person name="Goldberg J."/>
            <person name="Griggs A."/>
            <person name="Gujja S."/>
            <person name="Heilman E.R."/>
            <person name="Heiman D."/>
            <person name="Howarth C."/>
            <person name="Mehta T."/>
            <person name="Neiman D."/>
            <person name="Pearson M."/>
            <person name="Roberts A."/>
            <person name="Saif S."/>
            <person name="Shea T."/>
            <person name="Shenoy N."/>
            <person name="Sisk P."/>
            <person name="Stolte C."/>
            <person name="Sykes S."/>
            <person name="White J."/>
            <person name="Yandava C."/>
            <person name="Haas B."/>
            <person name="Henn M.R."/>
            <person name="Nusbaum C."/>
            <person name="Birren B."/>
        </authorList>
    </citation>
    <scope>NUCLEOTIDE SEQUENCE [LARGE SCALE GENOMIC DNA]</scope>
</reference>
<dbReference type="Proteomes" id="UP000095285">
    <property type="component" value="Unassembled WGS sequence"/>
</dbReference>
<reference evidence="3" key="2">
    <citation type="submission" date="2016-11" db="UniProtKB">
        <authorList>
            <consortium name="WormBaseParasite"/>
        </authorList>
    </citation>
    <scope>IDENTIFICATION</scope>
</reference>
<evidence type="ECO:0000313" key="2">
    <source>
        <dbReference type="Proteomes" id="UP000095285"/>
    </source>
</evidence>
<organism evidence="2 3">
    <name type="scientific">Loa loa</name>
    <name type="common">Eye worm</name>
    <name type="synonym">Filaria loa</name>
    <dbReference type="NCBI Taxonomy" id="7209"/>
    <lineage>
        <taxon>Eukaryota</taxon>
        <taxon>Metazoa</taxon>
        <taxon>Ecdysozoa</taxon>
        <taxon>Nematoda</taxon>
        <taxon>Chromadorea</taxon>
        <taxon>Rhabditida</taxon>
        <taxon>Spirurina</taxon>
        <taxon>Spiruromorpha</taxon>
        <taxon>Filarioidea</taxon>
        <taxon>Onchocercidae</taxon>
        <taxon>Loa</taxon>
    </lineage>
</organism>
<protein>
    <submittedName>
        <fullName evidence="3">Uncharacterized protein</fullName>
    </submittedName>
</protein>
<proteinExistence type="predicted"/>
<feature type="region of interest" description="Disordered" evidence="1">
    <location>
        <begin position="1"/>
        <end position="30"/>
    </location>
</feature>
<name>A0A1I7V7J3_LOALO</name>